<evidence type="ECO:0000313" key="2">
    <source>
        <dbReference type="Proteomes" id="UP001157440"/>
    </source>
</evidence>
<name>A0AA37THL2_9HYPH</name>
<dbReference type="RefSeq" id="WP_238194258.1">
    <property type="nucleotide sequence ID" value="NZ_BPQZ01000001.1"/>
</dbReference>
<dbReference type="EMBL" id="BSPL01000017">
    <property type="protein sequence ID" value="GLS71333.1"/>
    <property type="molecule type" value="Genomic_DNA"/>
</dbReference>
<proteinExistence type="predicted"/>
<accession>A0AA37THL2</accession>
<organism evidence="1 2">
    <name type="scientific">Methylobacterium tardum</name>
    <dbReference type="NCBI Taxonomy" id="374432"/>
    <lineage>
        <taxon>Bacteria</taxon>
        <taxon>Pseudomonadati</taxon>
        <taxon>Pseudomonadota</taxon>
        <taxon>Alphaproteobacteria</taxon>
        <taxon>Hyphomicrobiales</taxon>
        <taxon>Methylobacteriaceae</taxon>
        <taxon>Methylobacterium</taxon>
    </lineage>
</organism>
<protein>
    <submittedName>
        <fullName evidence="1">Uncharacterized protein</fullName>
    </submittedName>
</protein>
<evidence type="ECO:0000313" key="1">
    <source>
        <dbReference type="EMBL" id="GLS71333.1"/>
    </source>
</evidence>
<reference evidence="2" key="1">
    <citation type="journal article" date="2019" name="Int. J. Syst. Evol. Microbiol.">
        <title>The Global Catalogue of Microorganisms (GCM) 10K type strain sequencing project: providing services to taxonomists for standard genome sequencing and annotation.</title>
        <authorList>
            <consortium name="The Broad Institute Genomics Platform"/>
            <consortium name="The Broad Institute Genome Sequencing Center for Infectious Disease"/>
            <person name="Wu L."/>
            <person name="Ma J."/>
        </authorList>
    </citation>
    <scope>NUCLEOTIDE SEQUENCE [LARGE SCALE GENOMIC DNA]</scope>
    <source>
        <strain evidence="2">NBRC 103632</strain>
    </source>
</reference>
<dbReference type="Proteomes" id="UP001157440">
    <property type="component" value="Unassembled WGS sequence"/>
</dbReference>
<comment type="caution">
    <text evidence="1">The sequence shown here is derived from an EMBL/GenBank/DDBJ whole genome shotgun (WGS) entry which is preliminary data.</text>
</comment>
<sequence>MAGLNVNLDLASKVNAIAEGWTEFTERDFARALQFSLTGVGIDAVNRWRRAAPGVMDHPTPWILNGVRYDVDKSRLASIQTVDQAVAVVRVLPDRSAVMKYGFGEGHRPAGGVGIEGWFENLSQIYLPVQSGLERGAGIRPNAFGNYSGRRVKALAQQFAAGYQRNVTASSKWRPSQMQTYVHGAMVQVVSRTNSALWRAFADGIPPGVAPGADPRWGRVSVEATNDIRFHHAGPMLDGAILGGGVVT</sequence>
<dbReference type="AlphaFoldDB" id="A0AA37THL2"/>
<gene>
    <name evidence="1" type="ORF">GCM10007890_33460</name>
</gene>
<keyword evidence="2" id="KW-1185">Reference proteome</keyword>